<dbReference type="PROSITE" id="PS51762">
    <property type="entry name" value="GH16_2"/>
    <property type="match status" value="1"/>
</dbReference>
<dbReference type="PROSITE" id="PS51257">
    <property type="entry name" value="PROKAR_LIPOPROTEIN"/>
    <property type="match status" value="1"/>
</dbReference>
<dbReference type="EMBL" id="BAABAA010000012">
    <property type="protein sequence ID" value="GAA3586528.1"/>
    <property type="molecule type" value="Genomic_DNA"/>
</dbReference>
<organism evidence="4 5">
    <name type="scientific">Kribbella ginsengisoli</name>
    <dbReference type="NCBI Taxonomy" id="363865"/>
    <lineage>
        <taxon>Bacteria</taxon>
        <taxon>Bacillati</taxon>
        <taxon>Actinomycetota</taxon>
        <taxon>Actinomycetes</taxon>
        <taxon>Propionibacteriales</taxon>
        <taxon>Kribbellaceae</taxon>
        <taxon>Kribbella</taxon>
    </lineage>
</organism>
<keyword evidence="2" id="KW-0732">Signal</keyword>
<evidence type="ECO:0000256" key="2">
    <source>
        <dbReference type="SAM" id="SignalP"/>
    </source>
</evidence>
<keyword evidence="5" id="KW-1185">Reference proteome</keyword>
<comment type="caution">
    <text evidence="4">The sequence shown here is derived from an EMBL/GenBank/DDBJ whole genome shotgun (WGS) entry which is preliminary data.</text>
</comment>
<dbReference type="Gene3D" id="2.60.120.200">
    <property type="match status" value="1"/>
</dbReference>
<reference evidence="5" key="1">
    <citation type="journal article" date="2019" name="Int. J. Syst. Evol. Microbiol.">
        <title>The Global Catalogue of Microorganisms (GCM) 10K type strain sequencing project: providing services to taxonomists for standard genome sequencing and annotation.</title>
        <authorList>
            <consortium name="The Broad Institute Genomics Platform"/>
            <consortium name="The Broad Institute Genome Sequencing Center for Infectious Disease"/>
            <person name="Wu L."/>
            <person name="Ma J."/>
        </authorList>
    </citation>
    <scope>NUCLEOTIDE SEQUENCE [LARGE SCALE GENOMIC DNA]</scope>
    <source>
        <strain evidence="5">JCM 16928</strain>
    </source>
</reference>
<dbReference type="InterPro" id="IPR000757">
    <property type="entry name" value="Beta-glucanase-like"/>
</dbReference>
<dbReference type="PANTHER" id="PTHR10963">
    <property type="entry name" value="GLYCOSYL HYDROLASE-RELATED"/>
    <property type="match status" value="1"/>
</dbReference>
<dbReference type="GO" id="GO:0016787">
    <property type="term" value="F:hydrolase activity"/>
    <property type="evidence" value="ECO:0007669"/>
    <property type="project" value="UniProtKB-KW"/>
</dbReference>
<protein>
    <submittedName>
        <fullName evidence="4">Glycoside hydrolase family 16 protein</fullName>
    </submittedName>
</protein>
<evidence type="ECO:0000259" key="3">
    <source>
        <dbReference type="PROSITE" id="PS51762"/>
    </source>
</evidence>
<gene>
    <name evidence="4" type="ORF">GCM10022235_66590</name>
</gene>
<proteinExistence type="inferred from homology"/>
<feature type="chain" id="PRO_5046336788" evidence="2">
    <location>
        <begin position="19"/>
        <end position="288"/>
    </location>
</feature>
<evidence type="ECO:0000313" key="5">
    <source>
        <dbReference type="Proteomes" id="UP001501222"/>
    </source>
</evidence>
<dbReference type="CDD" id="cd08023">
    <property type="entry name" value="GH16_laminarinase_like"/>
    <property type="match status" value="1"/>
</dbReference>
<evidence type="ECO:0000256" key="1">
    <source>
        <dbReference type="ARBA" id="ARBA00006865"/>
    </source>
</evidence>
<dbReference type="Pfam" id="PF00722">
    <property type="entry name" value="Glyco_hydro_16"/>
    <property type="match status" value="1"/>
</dbReference>
<dbReference type="Proteomes" id="UP001501222">
    <property type="component" value="Unassembled WGS sequence"/>
</dbReference>
<dbReference type="InterPro" id="IPR013320">
    <property type="entry name" value="ConA-like_dom_sf"/>
</dbReference>
<feature type="domain" description="GH16" evidence="3">
    <location>
        <begin position="29"/>
        <end position="288"/>
    </location>
</feature>
<sequence length="288" mass="31547">MNRVRPAAALLAAVVATAALLTTGCDDQQDADAMPSPSALKISWQDEFDDAAGSKPDPAKWGYQLGGEPQWGNEEWQYYTDRTENAATDGEGNLVISARREKVPGMEDCKYGPCDVTSARITTADKFDQAYGKFEARIKVPAGQGLLPAFWAMGNNEDEADWPANGEIDIMEVVGSEPGNVYGTIHGPGYSATEGPTKASALPEGKAWADDFHVYDIVWSPNLIVWHVDDREYYRVTPASVPKGKKWVYDHNFYLLLNLAVGGTWPGAPDNNTDFPAQMLIDYVRAYS</sequence>
<dbReference type="PANTHER" id="PTHR10963:SF55">
    <property type="entry name" value="GLYCOSIDE HYDROLASE FAMILY 16 PROTEIN"/>
    <property type="match status" value="1"/>
</dbReference>
<keyword evidence="4" id="KW-0378">Hydrolase</keyword>
<dbReference type="RefSeq" id="WP_344847332.1">
    <property type="nucleotide sequence ID" value="NZ_BAABAA010000012.1"/>
</dbReference>
<accession>A0ABP6YM82</accession>
<comment type="similarity">
    <text evidence="1">Belongs to the glycosyl hydrolase 16 family.</text>
</comment>
<evidence type="ECO:0000313" key="4">
    <source>
        <dbReference type="EMBL" id="GAA3586528.1"/>
    </source>
</evidence>
<dbReference type="InterPro" id="IPR050546">
    <property type="entry name" value="Glycosyl_Hydrlase_16"/>
</dbReference>
<name>A0ABP6YM82_9ACTN</name>
<dbReference type="SUPFAM" id="SSF49899">
    <property type="entry name" value="Concanavalin A-like lectins/glucanases"/>
    <property type="match status" value="1"/>
</dbReference>
<feature type="signal peptide" evidence="2">
    <location>
        <begin position="1"/>
        <end position="18"/>
    </location>
</feature>